<dbReference type="GeneTree" id="ENSGT01050000244900"/>
<dbReference type="CDD" id="cd09565">
    <property type="entry name" value="SAM_liprin-alpha1_2_3_4_repeat2"/>
    <property type="match status" value="1"/>
</dbReference>
<feature type="region of interest" description="Disordered" evidence="5">
    <location>
        <begin position="1136"/>
        <end position="1158"/>
    </location>
</feature>
<dbReference type="Pfam" id="PF07647">
    <property type="entry name" value="SAM_2"/>
    <property type="match status" value="1"/>
</dbReference>
<name>A0A4W4GYB7_ELEEL</name>
<dbReference type="SUPFAM" id="SSF57997">
    <property type="entry name" value="Tropomyosin"/>
    <property type="match status" value="1"/>
</dbReference>
<dbReference type="Ensembl" id="ENSEEET00000041952.2">
    <property type="protein sequence ID" value="ENSEEEP00000041473.2"/>
    <property type="gene ID" value="ENSEEEG00000019607.2"/>
</dbReference>
<keyword evidence="3 4" id="KW-0175">Coiled coil</keyword>
<dbReference type="InterPro" id="IPR013761">
    <property type="entry name" value="SAM/pointed_sf"/>
</dbReference>
<feature type="coiled-coil region" evidence="4">
    <location>
        <begin position="251"/>
        <end position="334"/>
    </location>
</feature>
<sequence length="1173" mass="132631">MMCEVMPTISESEVGSNGSGRGSGSPLQSDSEGHFESLMVSMLEERDRLLETLRETQENLGLTQSKLHEISHERDSLQRQLNTALPQEFAALTKEVNMCREQLLEREEEIAELKAERNNTRLLLEHLECLVSRHERSLRMTVVKRQAQSPAGVSSEVEVLKALKSLFEHHKALDEKVRERLRVALERCSALEEQLTVSHKEIALLRDQNSQKKVLIDGMNEINHNSENTPSTNGKRSSDGSLGPDDEVGKVADLQEVMDRQSKELVQLKERVVSLSNRVAELEEDLDTARKDLIKSEDTNTRLQRDIRESVAQKEDMEERITTLEKRYLAAQREATSVHDLNDKLENELANKESLFCQTEEKNRQLQERLELADQKLQQTIRKAETLPEVEAELAQRVAALTKAEERHGNVEERLRQMEAQLEEKNQELLRARQREKMNEEHNKRLSETVDRLLSESNERLQLHLKERMAALEDKVMLGPKPTHMRLWLKEQAEQLLIQIETMRSEGEQDRSRNNSVLQQGRPHMDSTPDFRYPVSASSMMDSHSDHYGGALVLRRPQKGRAAALRDEPCKVQTLNEQEWERVQQANVLAKVAYAFESDVDVSDVEDDRETIFSSVDLLSPAGQADAQTLALMLQEQLDAINNEIRMIQEEKESTALRAEEIESRVGSGDSLTTRFRSMGSIPPSFPGSSHSGSSPPGSGHSTPRRAPRSPSREVDRMGVMTLPVQDDKATIRCETSPPSTPRSVRLSRGGHAASHEDIRRQVLTLQDGQGSNPSSSNSSQDSLNKAAKKKSIKSSIGRLFGKKDKGRPGPPVKESFSQDVCLSDPLPCICRHELLEEARRQGLPFAQWDGPTVVVWLELWVGMPAWYVAACRANVKSGAIMSALSDTEIQREIGISNPLHRLKLRLAIQEIMSLTSPSAPATSRTTLAYGDMNHEWIGNEWLPSLGLPQYRSYFMESLVDARMLDHLTKKDLRGQLKMVDSFHRNSFQCGVMCLRRLNYDRKELERRREETQMEVRDVLVWSNERVIKWVQSIGLKEYANNLLESGVHGALIALDDTFDHNALALLLQVPTQNTQARAALEREYNNLLAVGTERKLEEDDDKSFRRAPSWRKKFRPKDVRGFGASSADTLPASFRVASSSTSPAMQPKKHQLDGGVSSVQRLDSAAVRTYSC</sequence>
<evidence type="ECO:0000313" key="7">
    <source>
        <dbReference type="Ensembl" id="ENSEEEP00000041473.2"/>
    </source>
</evidence>
<feature type="region of interest" description="Disordered" evidence="5">
    <location>
        <begin position="662"/>
        <end position="819"/>
    </location>
</feature>
<feature type="domain" description="SAM" evidence="6">
    <location>
        <begin position="849"/>
        <end position="915"/>
    </location>
</feature>
<dbReference type="Pfam" id="PF00536">
    <property type="entry name" value="SAM_1"/>
    <property type="match status" value="1"/>
</dbReference>
<dbReference type="CDD" id="cd09568">
    <property type="entry name" value="SAM_liprin-alpha1_2_3_4_repeat3"/>
    <property type="match status" value="1"/>
</dbReference>
<dbReference type="GO" id="GO:0048786">
    <property type="term" value="C:presynaptic active zone"/>
    <property type="evidence" value="ECO:0007669"/>
    <property type="project" value="TreeGrafter"/>
</dbReference>
<dbReference type="InterPro" id="IPR029515">
    <property type="entry name" value="Liprin"/>
</dbReference>
<feature type="compositionally biased region" description="Low complexity" evidence="5">
    <location>
        <begin position="678"/>
        <end position="702"/>
    </location>
</feature>
<reference evidence="7" key="5">
    <citation type="submission" date="2025-09" db="UniProtKB">
        <authorList>
            <consortium name="Ensembl"/>
        </authorList>
    </citation>
    <scope>IDENTIFICATION</scope>
</reference>
<dbReference type="SUPFAM" id="SSF47769">
    <property type="entry name" value="SAM/Pointed domain"/>
    <property type="match status" value="3"/>
</dbReference>
<dbReference type="InterPro" id="IPR037621">
    <property type="entry name" value="LIP-1_SAM_2"/>
</dbReference>
<dbReference type="GO" id="GO:0005737">
    <property type="term" value="C:cytoplasm"/>
    <property type="evidence" value="ECO:0007669"/>
    <property type="project" value="UniProtKB-ARBA"/>
</dbReference>
<dbReference type="InterPro" id="IPR037622">
    <property type="entry name" value="LIP-1_SAM_3"/>
</dbReference>
<evidence type="ECO:0000256" key="1">
    <source>
        <dbReference type="ARBA" id="ARBA00007026"/>
    </source>
</evidence>
<dbReference type="FunFam" id="1.10.150.50:FF:000002">
    <property type="entry name" value="PTPRF interacting protein alpha 1"/>
    <property type="match status" value="1"/>
</dbReference>
<feature type="domain" description="SAM" evidence="6">
    <location>
        <begin position="941"/>
        <end position="998"/>
    </location>
</feature>
<reference evidence="8" key="1">
    <citation type="journal article" date="2014" name="Science">
        <title>Nonhuman genetics. Genomic basis for the convergent evolution of electric organs.</title>
        <authorList>
            <person name="Gallant J.R."/>
            <person name="Traeger L.L."/>
            <person name="Volkening J.D."/>
            <person name="Moffett H."/>
            <person name="Chen P.H."/>
            <person name="Novina C.D."/>
            <person name="Phillips G.N.Jr."/>
            <person name="Anand R."/>
            <person name="Wells G.B."/>
            <person name="Pinch M."/>
            <person name="Guth R."/>
            <person name="Unguez G.A."/>
            <person name="Albert J.S."/>
            <person name="Zakon H.H."/>
            <person name="Samanta M.P."/>
            <person name="Sussman M.R."/>
        </authorList>
    </citation>
    <scope>NUCLEOTIDE SEQUENCE [LARGE SCALE GENOMIC DNA]</scope>
</reference>
<reference evidence="7" key="3">
    <citation type="submission" date="2020-05" db="EMBL/GenBank/DDBJ databases">
        <title>Electrophorus electricus (electric eel) genome, fEleEle1, primary haplotype.</title>
        <authorList>
            <person name="Myers G."/>
            <person name="Meyer A."/>
            <person name="Fedrigo O."/>
            <person name="Formenti G."/>
            <person name="Rhie A."/>
            <person name="Tracey A."/>
            <person name="Sims Y."/>
            <person name="Jarvis E.D."/>
        </authorList>
    </citation>
    <scope>NUCLEOTIDE SEQUENCE [LARGE SCALE GENOMIC DNA]</scope>
</reference>
<dbReference type="PANTHER" id="PTHR12587:SF15">
    <property type="entry name" value="LIPRIN-ALPHA-1"/>
    <property type="match status" value="1"/>
</dbReference>
<dbReference type="Pfam" id="PF25526">
    <property type="entry name" value="LIP-1"/>
    <property type="match status" value="1"/>
</dbReference>
<reference evidence="7" key="4">
    <citation type="submission" date="2025-08" db="UniProtKB">
        <authorList>
            <consortium name="Ensembl"/>
        </authorList>
    </citation>
    <scope>IDENTIFICATION</scope>
</reference>
<keyword evidence="2" id="KW-0677">Repeat</keyword>
<dbReference type="CDD" id="cd09562">
    <property type="entry name" value="SAM_liprin-alpha1_2_3_4_repeat1"/>
    <property type="match status" value="1"/>
</dbReference>
<evidence type="ECO:0000259" key="6">
    <source>
        <dbReference type="PROSITE" id="PS50105"/>
    </source>
</evidence>
<dbReference type="AlphaFoldDB" id="A0A4W4GYB7"/>
<evidence type="ECO:0000256" key="5">
    <source>
        <dbReference type="SAM" id="MobiDB-lite"/>
    </source>
</evidence>
<accession>A0A4W4GYB7</accession>
<feature type="region of interest" description="Disordered" evidence="5">
    <location>
        <begin position="1"/>
        <end position="32"/>
    </location>
</feature>
<feature type="domain" description="SAM" evidence="6">
    <location>
        <begin position="1022"/>
        <end position="1091"/>
    </location>
</feature>
<protein>
    <recommendedName>
        <fullName evidence="6">SAM domain-containing protein</fullName>
    </recommendedName>
</protein>
<evidence type="ECO:0000313" key="8">
    <source>
        <dbReference type="Proteomes" id="UP000314983"/>
    </source>
</evidence>
<dbReference type="SMART" id="SM00454">
    <property type="entry name" value="SAM"/>
    <property type="match status" value="3"/>
</dbReference>
<feature type="coiled-coil region" evidence="4">
    <location>
        <begin position="96"/>
        <end position="130"/>
    </location>
</feature>
<feature type="compositionally biased region" description="Basic and acidic residues" evidence="5">
    <location>
        <begin position="504"/>
        <end position="513"/>
    </location>
</feature>
<gene>
    <name evidence="7" type="primary">PPFIA1</name>
</gene>
<reference evidence="8" key="2">
    <citation type="journal article" date="2017" name="Sci. Adv.">
        <title>A tail of two voltages: Proteomic comparison of the three electric organs of the electric eel.</title>
        <authorList>
            <person name="Traeger L.L."/>
            <person name="Sabat G."/>
            <person name="Barrett-Wilt G.A."/>
            <person name="Wells G.B."/>
            <person name="Sussman M.R."/>
        </authorList>
    </citation>
    <scope>NUCLEOTIDE SEQUENCE [LARGE SCALE GENOMIC DNA]</scope>
</reference>
<evidence type="ECO:0000256" key="4">
    <source>
        <dbReference type="SAM" id="Coils"/>
    </source>
</evidence>
<dbReference type="InterPro" id="IPR001660">
    <property type="entry name" value="SAM"/>
</dbReference>
<dbReference type="InterPro" id="IPR037620">
    <property type="entry name" value="LIP-1_SAM_1"/>
</dbReference>
<dbReference type="Gene3D" id="1.10.150.50">
    <property type="entry name" value="Transcription Factor, Ets-1"/>
    <property type="match status" value="3"/>
</dbReference>
<feature type="region of interest" description="Disordered" evidence="5">
    <location>
        <begin position="504"/>
        <end position="528"/>
    </location>
</feature>
<keyword evidence="8" id="KW-1185">Reference proteome</keyword>
<dbReference type="PANTHER" id="PTHR12587">
    <property type="entry name" value="LAR INTERACTING PROTEIN LIP -RELATED PROTEIN"/>
    <property type="match status" value="1"/>
</dbReference>
<proteinExistence type="inferred from homology"/>
<organism evidence="7 8">
    <name type="scientific">Electrophorus electricus</name>
    <name type="common">Electric eel</name>
    <name type="synonym">Gymnotus electricus</name>
    <dbReference type="NCBI Taxonomy" id="8005"/>
    <lineage>
        <taxon>Eukaryota</taxon>
        <taxon>Metazoa</taxon>
        <taxon>Chordata</taxon>
        <taxon>Craniata</taxon>
        <taxon>Vertebrata</taxon>
        <taxon>Euteleostomi</taxon>
        <taxon>Actinopterygii</taxon>
        <taxon>Neopterygii</taxon>
        <taxon>Teleostei</taxon>
        <taxon>Ostariophysi</taxon>
        <taxon>Gymnotiformes</taxon>
        <taxon>Gymnotoidei</taxon>
        <taxon>Gymnotidae</taxon>
        <taxon>Electrophorus</taxon>
    </lineage>
</organism>
<dbReference type="InterPro" id="IPR057892">
    <property type="entry name" value="LIP-1_CC2"/>
</dbReference>
<comment type="similarity">
    <text evidence="1">Belongs to the liprin family. Liprin-alpha subfamily.</text>
</comment>
<feature type="coiled-coil region" evidence="4">
    <location>
        <begin position="363"/>
        <end position="439"/>
    </location>
</feature>
<feature type="region of interest" description="Disordered" evidence="5">
    <location>
        <begin position="221"/>
        <end position="247"/>
    </location>
</feature>
<evidence type="ECO:0000256" key="3">
    <source>
        <dbReference type="ARBA" id="ARBA00023054"/>
    </source>
</evidence>
<dbReference type="PROSITE" id="PS50105">
    <property type="entry name" value="SAM_DOMAIN"/>
    <property type="match status" value="3"/>
</dbReference>
<dbReference type="FunFam" id="1.10.150.50:FF:000004">
    <property type="entry name" value="PTPRF interacting protein alpha 1"/>
    <property type="match status" value="1"/>
</dbReference>
<evidence type="ECO:0000256" key="2">
    <source>
        <dbReference type="ARBA" id="ARBA00022737"/>
    </source>
</evidence>
<feature type="compositionally biased region" description="Polar residues" evidence="5">
    <location>
        <begin position="222"/>
        <end position="235"/>
    </location>
</feature>
<dbReference type="Proteomes" id="UP000314983">
    <property type="component" value="Chromosome 4"/>
</dbReference>
<dbReference type="GO" id="GO:0050808">
    <property type="term" value="P:synapse organization"/>
    <property type="evidence" value="ECO:0007669"/>
    <property type="project" value="TreeGrafter"/>
</dbReference>
<feature type="compositionally biased region" description="Low complexity" evidence="5">
    <location>
        <begin position="768"/>
        <end position="783"/>
    </location>
</feature>